<dbReference type="InterPro" id="IPR013685">
    <property type="entry name" value="POTRA_FtsQ_type"/>
</dbReference>
<reference evidence="11" key="1">
    <citation type="journal article" date="2019" name="Int. J. Syst. Evol. Microbiol.">
        <title>The Global Catalogue of Microorganisms (GCM) 10K type strain sequencing project: providing services to taxonomists for standard genome sequencing and annotation.</title>
        <authorList>
            <consortium name="The Broad Institute Genomics Platform"/>
            <consortium name="The Broad Institute Genome Sequencing Center for Infectious Disease"/>
            <person name="Wu L."/>
            <person name="Ma J."/>
        </authorList>
    </citation>
    <scope>NUCLEOTIDE SEQUENCE [LARGE SCALE GENOMIC DNA]</scope>
    <source>
        <strain evidence="11">JCM 16953</strain>
    </source>
</reference>
<comment type="function">
    <text evidence="8">Essential cell division protein.</text>
</comment>
<dbReference type="InterPro" id="IPR034746">
    <property type="entry name" value="POTRA"/>
</dbReference>
<dbReference type="Pfam" id="PF08478">
    <property type="entry name" value="POTRA_1"/>
    <property type="match status" value="1"/>
</dbReference>
<dbReference type="InterPro" id="IPR005548">
    <property type="entry name" value="Cell_div_FtsQ/DivIB_C"/>
</dbReference>
<evidence type="ECO:0000256" key="7">
    <source>
        <dbReference type="ARBA" id="ARBA00023306"/>
    </source>
</evidence>
<dbReference type="PANTHER" id="PTHR37820">
    <property type="entry name" value="CELL DIVISION PROTEIN DIVIB"/>
    <property type="match status" value="1"/>
</dbReference>
<dbReference type="EMBL" id="BAABAH010000003">
    <property type="protein sequence ID" value="GAA3812384.1"/>
    <property type="molecule type" value="Genomic_DNA"/>
</dbReference>
<gene>
    <name evidence="8" type="primary">ftsQ</name>
    <name evidence="10" type="ORF">GCM10022242_13630</name>
</gene>
<comment type="subcellular location">
    <subcellularLocation>
        <location evidence="8">Cell membrane</location>
        <topology evidence="8">Single-pass type II membrane protein</topology>
    </subcellularLocation>
    <subcellularLocation>
        <location evidence="1">Membrane</location>
    </subcellularLocation>
    <text evidence="8">Localizes to the division septum.</text>
</comment>
<name>A0ABP7I8U2_9ACTN</name>
<dbReference type="PANTHER" id="PTHR37820:SF1">
    <property type="entry name" value="CELL DIVISION PROTEIN FTSQ"/>
    <property type="match status" value="1"/>
</dbReference>
<keyword evidence="2 8" id="KW-1003">Cell membrane</keyword>
<dbReference type="Proteomes" id="UP001501821">
    <property type="component" value="Unassembled WGS sequence"/>
</dbReference>
<dbReference type="Pfam" id="PF03799">
    <property type="entry name" value="FtsQ_DivIB_C"/>
    <property type="match status" value="1"/>
</dbReference>
<evidence type="ECO:0000256" key="5">
    <source>
        <dbReference type="ARBA" id="ARBA00022989"/>
    </source>
</evidence>
<evidence type="ECO:0000256" key="6">
    <source>
        <dbReference type="ARBA" id="ARBA00023136"/>
    </source>
</evidence>
<comment type="similarity">
    <text evidence="8">Belongs to the FtsQ/DivIB family. FtsQ subfamily.</text>
</comment>
<evidence type="ECO:0000256" key="4">
    <source>
        <dbReference type="ARBA" id="ARBA00022692"/>
    </source>
</evidence>
<keyword evidence="6 8" id="KW-0472">Membrane</keyword>
<comment type="caution">
    <text evidence="10">The sequence shown here is derived from an EMBL/GenBank/DDBJ whole genome shotgun (WGS) entry which is preliminary data.</text>
</comment>
<evidence type="ECO:0000313" key="11">
    <source>
        <dbReference type="Proteomes" id="UP001501821"/>
    </source>
</evidence>
<proteinExistence type="inferred from homology"/>
<accession>A0ABP7I8U2</accession>
<evidence type="ECO:0000313" key="10">
    <source>
        <dbReference type="EMBL" id="GAA3812384.1"/>
    </source>
</evidence>
<feature type="transmembrane region" description="Helical" evidence="8">
    <location>
        <begin position="26"/>
        <end position="47"/>
    </location>
</feature>
<evidence type="ECO:0000256" key="8">
    <source>
        <dbReference type="HAMAP-Rule" id="MF_00911"/>
    </source>
</evidence>
<dbReference type="PROSITE" id="PS51779">
    <property type="entry name" value="POTRA"/>
    <property type="match status" value="1"/>
</dbReference>
<dbReference type="Gene3D" id="3.10.20.310">
    <property type="entry name" value="membrane protein fhac"/>
    <property type="match status" value="1"/>
</dbReference>
<dbReference type="InterPro" id="IPR050487">
    <property type="entry name" value="FtsQ_DivIB"/>
</dbReference>
<evidence type="ECO:0000256" key="1">
    <source>
        <dbReference type="ARBA" id="ARBA00004370"/>
    </source>
</evidence>
<sequence length="242" mass="26480">MADRSAQARTRKRFARRQWARRWLTWRYIVVVVVVVLLIGFAVYSVYFSPWLQVQGVDVTGNSQVSDAEIIRTADVPEGGALAKVDLDAIAVRVRALPAVKSVDVSRKWPHDVRIDVVERTPVAVVARGDGYVDLDEEGVTFNRLAHPPAGLPLVETGAAAEPSALEEAAHVVAALPDDISSLVDHVQVDTVDEILLVLHDGRQVKWGSADQSDEKAQVLLALLDRKAQVYDVSVPGMPTTH</sequence>
<dbReference type="RefSeq" id="WP_344773630.1">
    <property type="nucleotide sequence ID" value="NZ_BAABAH010000003.1"/>
</dbReference>
<keyword evidence="3 8" id="KW-0132">Cell division</keyword>
<keyword evidence="11" id="KW-1185">Reference proteome</keyword>
<dbReference type="GO" id="GO:0051301">
    <property type="term" value="P:cell division"/>
    <property type="evidence" value="ECO:0007669"/>
    <property type="project" value="UniProtKB-KW"/>
</dbReference>
<dbReference type="InterPro" id="IPR026579">
    <property type="entry name" value="FtsQ"/>
</dbReference>
<evidence type="ECO:0000259" key="9">
    <source>
        <dbReference type="PROSITE" id="PS51779"/>
    </source>
</evidence>
<feature type="domain" description="POTRA" evidence="9">
    <location>
        <begin position="52"/>
        <end position="120"/>
    </location>
</feature>
<evidence type="ECO:0000256" key="2">
    <source>
        <dbReference type="ARBA" id="ARBA00022475"/>
    </source>
</evidence>
<dbReference type="HAMAP" id="MF_00911">
    <property type="entry name" value="FtsQ_subfam"/>
    <property type="match status" value="1"/>
</dbReference>
<keyword evidence="4 8" id="KW-0812">Transmembrane</keyword>
<keyword evidence="5 8" id="KW-1133">Transmembrane helix</keyword>
<evidence type="ECO:0000256" key="3">
    <source>
        <dbReference type="ARBA" id="ARBA00022618"/>
    </source>
</evidence>
<keyword evidence="7 8" id="KW-0131">Cell cycle</keyword>
<protein>
    <recommendedName>
        <fullName evidence="8">Cell division protein FtsQ</fullName>
    </recommendedName>
</protein>
<organism evidence="10 11">
    <name type="scientific">Nocardioides panacisoli</name>
    <dbReference type="NCBI Taxonomy" id="627624"/>
    <lineage>
        <taxon>Bacteria</taxon>
        <taxon>Bacillati</taxon>
        <taxon>Actinomycetota</taxon>
        <taxon>Actinomycetes</taxon>
        <taxon>Propionibacteriales</taxon>
        <taxon>Nocardioidaceae</taxon>
        <taxon>Nocardioides</taxon>
    </lineage>
</organism>